<protein>
    <submittedName>
        <fullName evidence="2">Uncharacterized protein</fullName>
    </submittedName>
</protein>
<organism evidence="2 3">
    <name type="scientific">Seriola dumerili</name>
    <name type="common">Greater amberjack</name>
    <name type="synonym">Caranx dumerili</name>
    <dbReference type="NCBI Taxonomy" id="41447"/>
    <lineage>
        <taxon>Eukaryota</taxon>
        <taxon>Metazoa</taxon>
        <taxon>Chordata</taxon>
        <taxon>Craniata</taxon>
        <taxon>Vertebrata</taxon>
        <taxon>Euteleostomi</taxon>
        <taxon>Actinopterygii</taxon>
        <taxon>Neopterygii</taxon>
        <taxon>Teleostei</taxon>
        <taxon>Neoteleostei</taxon>
        <taxon>Acanthomorphata</taxon>
        <taxon>Carangaria</taxon>
        <taxon>Carangiformes</taxon>
        <taxon>Carangidae</taxon>
        <taxon>Seriola</taxon>
    </lineage>
</organism>
<name>A0A3B4TP87_SERDU</name>
<keyword evidence="1" id="KW-0812">Transmembrane</keyword>
<sequence length="102" mass="12038">PLNERRRVEKVQIWDLKHPSIDFKILFTVLWPFLLIWFCITEGSAVTSPSLSVSHSPRVEHDHFPWLHFCLSITEPKMKIQEICTFKLSRVEFVLIAKSFTN</sequence>
<proteinExistence type="predicted"/>
<reference evidence="2" key="1">
    <citation type="submission" date="2025-08" db="UniProtKB">
        <authorList>
            <consortium name="Ensembl"/>
        </authorList>
    </citation>
    <scope>IDENTIFICATION</scope>
</reference>
<keyword evidence="1" id="KW-1133">Transmembrane helix</keyword>
<dbReference type="Ensembl" id="ENSSDUT00000007780.1">
    <property type="protein sequence ID" value="ENSSDUP00000007640.1"/>
    <property type="gene ID" value="ENSSDUG00000005599.1"/>
</dbReference>
<dbReference type="Proteomes" id="UP000261420">
    <property type="component" value="Unplaced"/>
</dbReference>
<evidence type="ECO:0000313" key="3">
    <source>
        <dbReference type="Proteomes" id="UP000261420"/>
    </source>
</evidence>
<feature type="transmembrane region" description="Helical" evidence="1">
    <location>
        <begin position="21"/>
        <end position="38"/>
    </location>
</feature>
<keyword evidence="1" id="KW-0472">Membrane</keyword>
<evidence type="ECO:0000313" key="2">
    <source>
        <dbReference type="Ensembl" id="ENSSDUP00000007640.1"/>
    </source>
</evidence>
<keyword evidence="3" id="KW-1185">Reference proteome</keyword>
<dbReference type="GeneTree" id="ENSGT00940000182454"/>
<dbReference type="AlphaFoldDB" id="A0A3B4TP87"/>
<evidence type="ECO:0000256" key="1">
    <source>
        <dbReference type="SAM" id="Phobius"/>
    </source>
</evidence>
<reference evidence="2" key="2">
    <citation type="submission" date="2025-09" db="UniProtKB">
        <authorList>
            <consortium name="Ensembl"/>
        </authorList>
    </citation>
    <scope>IDENTIFICATION</scope>
</reference>
<accession>A0A3B4TP87</accession>